<evidence type="ECO:0000313" key="1">
    <source>
        <dbReference type="EMBL" id="TLU70823.1"/>
    </source>
</evidence>
<reference evidence="1 2" key="1">
    <citation type="submission" date="2019-05" db="EMBL/GenBank/DDBJ databases">
        <authorList>
            <person name="Pankratov T."/>
            <person name="Grouzdev D."/>
        </authorList>
    </citation>
    <scope>NUCLEOTIDE SEQUENCE [LARGE SCALE GENOMIC DNA]</scope>
    <source>
        <strain evidence="1 2">KEBCLARHB70R</strain>
    </source>
</reference>
<dbReference type="Proteomes" id="UP000305654">
    <property type="component" value="Unassembled WGS sequence"/>
</dbReference>
<accession>A0A5R9J1U4</accession>
<dbReference type="EMBL" id="VCDI01000010">
    <property type="protein sequence ID" value="TLU70823.1"/>
    <property type="molecule type" value="Genomic_DNA"/>
</dbReference>
<dbReference type="AlphaFoldDB" id="A0A5R9J1U4"/>
<organism evidence="1 2">
    <name type="scientific">Lichenicoccus roseus</name>
    <dbReference type="NCBI Taxonomy" id="2683649"/>
    <lineage>
        <taxon>Bacteria</taxon>
        <taxon>Pseudomonadati</taxon>
        <taxon>Pseudomonadota</taxon>
        <taxon>Alphaproteobacteria</taxon>
        <taxon>Acetobacterales</taxon>
        <taxon>Acetobacteraceae</taxon>
        <taxon>Lichenicoccus</taxon>
    </lineage>
</organism>
<proteinExistence type="predicted"/>
<keyword evidence="2" id="KW-1185">Reference proteome</keyword>
<evidence type="ECO:0000313" key="2">
    <source>
        <dbReference type="Proteomes" id="UP000305654"/>
    </source>
</evidence>
<comment type="caution">
    <text evidence="1">The sequence shown here is derived from an EMBL/GenBank/DDBJ whole genome shotgun (WGS) entry which is preliminary data.</text>
</comment>
<protein>
    <submittedName>
        <fullName evidence="1">Uncharacterized protein</fullName>
    </submittedName>
</protein>
<sequence length="148" mass="16087">MTRISIGDRVSDLAGSHAGKLVDIDGTTGYVMQENGVELEFPLDRLKPYEAPKATEHRTLSGPLRDRTLSPAQKTLLASVPAELVAAIAKSYESDPETAGSRPKFAELPDQKKLEVIRIHLPSLPQRVLAPHVKLVVAMRDLAKAGRS</sequence>
<name>A0A5R9J1U4_9PROT</name>
<dbReference type="RefSeq" id="WP_138327765.1">
    <property type="nucleotide sequence ID" value="NZ_VCDI01000010.1"/>
</dbReference>
<dbReference type="OrthoDB" id="7265622at2"/>
<gene>
    <name evidence="1" type="ORF">FE263_19745</name>
</gene>